<feature type="region of interest" description="Disordered" evidence="1">
    <location>
        <begin position="1"/>
        <end position="27"/>
    </location>
</feature>
<feature type="compositionally biased region" description="Basic and acidic residues" evidence="1">
    <location>
        <begin position="1"/>
        <end position="14"/>
    </location>
</feature>
<comment type="caution">
    <text evidence="2">The sequence shown here is derived from an EMBL/GenBank/DDBJ whole genome shotgun (WGS) entry which is preliminary data.</text>
</comment>
<dbReference type="AlphaFoldDB" id="A0A392SYR5"/>
<name>A0A392SYR5_9FABA</name>
<protein>
    <submittedName>
        <fullName evidence="2">Uncharacterized protein</fullName>
    </submittedName>
</protein>
<evidence type="ECO:0000313" key="2">
    <source>
        <dbReference type="EMBL" id="MCI53839.1"/>
    </source>
</evidence>
<evidence type="ECO:0000313" key="3">
    <source>
        <dbReference type="Proteomes" id="UP000265520"/>
    </source>
</evidence>
<keyword evidence="3" id="KW-1185">Reference proteome</keyword>
<proteinExistence type="predicted"/>
<feature type="non-terminal residue" evidence="2">
    <location>
        <position position="27"/>
    </location>
</feature>
<evidence type="ECO:0000256" key="1">
    <source>
        <dbReference type="SAM" id="MobiDB-lite"/>
    </source>
</evidence>
<organism evidence="2 3">
    <name type="scientific">Trifolium medium</name>
    <dbReference type="NCBI Taxonomy" id="97028"/>
    <lineage>
        <taxon>Eukaryota</taxon>
        <taxon>Viridiplantae</taxon>
        <taxon>Streptophyta</taxon>
        <taxon>Embryophyta</taxon>
        <taxon>Tracheophyta</taxon>
        <taxon>Spermatophyta</taxon>
        <taxon>Magnoliopsida</taxon>
        <taxon>eudicotyledons</taxon>
        <taxon>Gunneridae</taxon>
        <taxon>Pentapetalae</taxon>
        <taxon>rosids</taxon>
        <taxon>fabids</taxon>
        <taxon>Fabales</taxon>
        <taxon>Fabaceae</taxon>
        <taxon>Papilionoideae</taxon>
        <taxon>50 kb inversion clade</taxon>
        <taxon>NPAAA clade</taxon>
        <taxon>Hologalegina</taxon>
        <taxon>IRL clade</taxon>
        <taxon>Trifolieae</taxon>
        <taxon>Trifolium</taxon>
    </lineage>
</organism>
<dbReference type="Proteomes" id="UP000265520">
    <property type="component" value="Unassembled WGS sequence"/>
</dbReference>
<dbReference type="EMBL" id="LXQA010469760">
    <property type="protein sequence ID" value="MCI53839.1"/>
    <property type="molecule type" value="Genomic_DNA"/>
</dbReference>
<sequence length="27" mass="3050">MITTDESGRTEEKQLTSPFEPIKTTPL</sequence>
<accession>A0A392SYR5</accession>
<reference evidence="2 3" key="1">
    <citation type="journal article" date="2018" name="Front. Plant Sci.">
        <title>Red Clover (Trifolium pratense) and Zigzag Clover (T. medium) - A Picture of Genomic Similarities and Differences.</title>
        <authorList>
            <person name="Dluhosova J."/>
            <person name="Istvanek J."/>
            <person name="Nedelnik J."/>
            <person name="Repkova J."/>
        </authorList>
    </citation>
    <scope>NUCLEOTIDE SEQUENCE [LARGE SCALE GENOMIC DNA]</scope>
    <source>
        <strain evidence="3">cv. 10/8</strain>
        <tissue evidence="2">Leaf</tissue>
    </source>
</reference>